<comment type="caution">
    <text evidence="1">The sequence shown here is derived from an EMBL/GenBank/DDBJ whole genome shotgun (WGS) entry which is preliminary data.</text>
</comment>
<feature type="non-terminal residue" evidence="1">
    <location>
        <position position="64"/>
    </location>
</feature>
<sequence>MKNNKVEYIKVIAEVTEKRDLIKSMKDTLEERLKEIYPLVQHKMATLEGVASYLDMVAKELKEK</sequence>
<evidence type="ECO:0000313" key="1">
    <source>
        <dbReference type="EMBL" id="KAH9303320.1"/>
    </source>
</evidence>
<proteinExistence type="predicted"/>
<accession>A0AA38CMS4</accession>
<protein>
    <submittedName>
        <fullName evidence="1">Uncharacterized protein</fullName>
    </submittedName>
</protein>
<dbReference type="Proteomes" id="UP000824469">
    <property type="component" value="Unassembled WGS sequence"/>
</dbReference>
<organism evidence="1 2">
    <name type="scientific">Taxus chinensis</name>
    <name type="common">Chinese yew</name>
    <name type="synonym">Taxus wallichiana var. chinensis</name>
    <dbReference type="NCBI Taxonomy" id="29808"/>
    <lineage>
        <taxon>Eukaryota</taxon>
        <taxon>Viridiplantae</taxon>
        <taxon>Streptophyta</taxon>
        <taxon>Embryophyta</taxon>
        <taxon>Tracheophyta</taxon>
        <taxon>Spermatophyta</taxon>
        <taxon>Pinopsida</taxon>
        <taxon>Pinidae</taxon>
        <taxon>Conifers II</taxon>
        <taxon>Cupressales</taxon>
        <taxon>Taxaceae</taxon>
        <taxon>Taxus</taxon>
    </lineage>
</organism>
<gene>
    <name evidence="1" type="ORF">KI387_014903</name>
</gene>
<name>A0AA38CMS4_TAXCH</name>
<keyword evidence="2" id="KW-1185">Reference proteome</keyword>
<evidence type="ECO:0000313" key="2">
    <source>
        <dbReference type="Proteomes" id="UP000824469"/>
    </source>
</evidence>
<dbReference type="EMBL" id="JAHRHJ020000009">
    <property type="protein sequence ID" value="KAH9303320.1"/>
    <property type="molecule type" value="Genomic_DNA"/>
</dbReference>
<reference evidence="1 2" key="1">
    <citation type="journal article" date="2021" name="Nat. Plants">
        <title>The Taxus genome provides insights into paclitaxel biosynthesis.</title>
        <authorList>
            <person name="Xiong X."/>
            <person name="Gou J."/>
            <person name="Liao Q."/>
            <person name="Li Y."/>
            <person name="Zhou Q."/>
            <person name="Bi G."/>
            <person name="Li C."/>
            <person name="Du R."/>
            <person name="Wang X."/>
            <person name="Sun T."/>
            <person name="Guo L."/>
            <person name="Liang H."/>
            <person name="Lu P."/>
            <person name="Wu Y."/>
            <person name="Zhang Z."/>
            <person name="Ro D.K."/>
            <person name="Shang Y."/>
            <person name="Huang S."/>
            <person name="Yan J."/>
        </authorList>
    </citation>
    <scope>NUCLEOTIDE SEQUENCE [LARGE SCALE GENOMIC DNA]</scope>
    <source>
        <strain evidence="1">Ta-2019</strain>
    </source>
</reference>
<dbReference type="AlphaFoldDB" id="A0AA38CMS4"/>